<dbReference type="EMBL" id="CP002344">
    <property type="protein sequence ID" value="ADU52283.1"/>
    <property type="molecule type" value="Genomic_DNA"/>
</dbReference>
<dbReference type="Pfam" id="PF14689">
    <property type="entry name" value="SPOB_a"/>
    <property type="match status" value="1"/>
</dbReference>
<dbReference type="RefSeq" id="WP_013496583.1">
    <property type="nucleotide sequence ID" value="NC_014831.1"/>
</dbReference>
<dbReference type="OrthoDB" id="1634477at2"/>
<keyword evidence="1" id="KW-0597">Phosphoprotein</keyword>
<reference evidence="7" key="2">
    <citation type="journal article" date="2010" name="Stand. Genomic Sci.">
        <title>Complete genome sequence of Thermaerobacter marianensis type strain (7p75aT).</title>
        <authorList>
            <person name="Han C."/>
            <person name="Gu W."/>
            <person name="Zhang X."/>
            <person name="Lapidus A."/>
            <person name="Nolan M."/>
            <person name="Copeland A."/>
            <person name="Lucas S."/>
            <person name="Glavina Del Rio T."/>
            <person name="Tice H."/>
            <person name="Cheng J."/>
            <person name="Tapia R."/>
            <person name="Goodwin L."/>
            <person name="Pitluck S."/>
            <person name="Pagani I."/>
            <person name="Ivanova N."/>
            <person name="Mavromatis K."/>
            <person name="Mikhailova N."/>
            <person name="Pati A."/>
            <person name="Chen A."/>
            <person name="Palaniappan K."/>
            <person name="Land M."/>
            <person name="Hauser L."/>
            <person name="Chang Y."/>
            <person name="Jeffries C."/>
            <person name="Schneider S."/>
            <person name="Rohde M."/>
            <person name="Goker M."/>
            <person name="Pukall R."/>
            <person name="Woyke T."/>
            <person name="Bristow J."/>
            <person name="Eisen J."/>
            <person name="Markowitz V."/>
            <person name="Hugenholtz P."/>
            <person name="Kyrpides N."/>
            <person name="Klenk H."/>
            <person name="Detter J."/>
        </authorList>
    </citation>
    <scope>NUCLEOTIDE SEQUENCE [LARGE SCALE GENOMIC DNA]</scope>
    <source>
        <strain evidence="7">ATCC 700841 / DSM 12885 / JCM 10246 / 7p75a</strain>
    </source>
</reference>
<dbReference type="InterPro" id="IPR039506">
    <property type="entry name" value="SPOB_a"/>
</dbReference>
<keyword evidence="2" id="KW-0808">Transferase</keyword>
<evidence type="ECO:0000256" key="2">
    <source>
        <dbReference type="ARBA" id="ARBA00022679"/>
    </source>
</evidence>
<sequence length="171" mass="17879">MVARDEPAAGAARLVEVVRAWRHGAVNRLQVALGWLQLGRPERAAAALADWCRQLEWEGAALRHWPPEAAAFYLTWRARCEAAGLEVVWRPPGGPAGGPDPARGRAGAGGPAGRWNGPDAARLAAVLEAAREAARQVPGQRIWLQWDGPGASLVAGLEGNAGPEGEGPAAG</sequence>
<dbReference type="InterPro" id="IPR016120">
    <property type="entry name" value="Sig_transdc_His_kin_SpoOB"/>
</dbReference>
<feature type="domain" description="SpoOB alpha-helical" evidence="5">
    <location>
        <begin position="13"/>
        <end position="62"/>
    </location>
</feature>
<evidence type="ECO:0000256" key="1">
    <source>
        <dbReference type="ARBA" id="ARBA00022553"/>
    </source>
</evidence>
<protein>
    <recommendedName>
        <fullName evidence="5">SpoOB alpha-helical domain-containing protein</fullName>
    </recommendedName>
</protein>
<name>E6SKC5_THEM7</name>
<evidence type="ECO:0000313" key="7">
    <source>
        <dbReference type="Proteomes" id="UP000008915"/>
    </source>
</evidence>
<reference evidence="6 7" key="1">
    <citation type="journal article" date="2010" name="Stand. Genomic Sci.">
        <title>Complete genome sequence of Thermaerobacter marianensis type strain (7p75a).</title>
        <authorList>
            <person name="Han C."/>
            <person name="Gu W."/>
            <person name="Zhang X."/>
            <person name="Lapidus A."/>
            <person name="Nolan M."/>
            <person name="Copeland A."/>
            <person name="Lucas S."/>
            <person name="Del Rio T.G."/>
            <person name="Tice H."/>
            <person name="Cheng J.F."/>
            <person name="Tapia R."/>
            <person name="Goodwin L."/>
            <person name="Pitluck S."/>
            <person name="Pagani I."/>
            <person name="Ivanova N."/>
            <person name="Mavromatis K."/>
            <person name="Mikhailova N."/>
            <person name="Pati A."/>
            <person name="Chen A."/>
            <person name="Palaniappan K."/>
            <person name="Land M."/>
            <person name="Hauser L."/>
            <person name="Chang Y.J."/>
            <person name="Jeffries C.D."/>
            <person name="Schneider S."/>
            <person name="Rohde M."/>
            <person name="Goker M."/>
            <person name="Pukall R."/>
            <person name="Woyke T."/>
            <person name="Bristow J."/>
            <person name="Eisen J.A."/>
            <person name="Markowitz V."/>
            <person name="Hugenholtz P."/>
            <person name="Kyrpides N.C."/>
            <person name="Klenk H.P."/>
            <person name="Detter J.C."/>
        </authorList>
    </citation>
    <scope>NUCLEOTIDE SEQUENCE [LARGE SCALE GENOMIC DNA]</scope>
    <source>
        <strain evidence="7">ATCC 700841 / DSM 12885 / JCM 10246 / 7p75a</strain>
    </source>
</reference>
<dbReference type="KEGG" id="tmr:Tmar_2203"/>
<dbReference type="HOGENOM" id="CLU_1562155_0_0_9"/>
<proteinExistence type="predicted"/>
<evidence type="ECO:0000259" key="5">
    <source>
        <dbReference type="Pfam" id="PF14689"/>
    </source>
</evidence>
<evidence type="ECO:0000256" key="4">
    <source>
        <dbReference type="SAM" id="MobiDB-lite"/>
    </source>
</evidence>
<evidence type="ECO:0000256" key="3">
    <source>
        <dbReference type="ARBA" id="ARBA00022777"/>
    </source>
</evidence>
<dbReference type="Gene3D" id="1.10.287.130">
    <property type="match status" value="1"/>
</dbReference>
<feature type="region of interest" description="Disordered" evidence="4">
    <location>
        <begin position="91"/>
        <end position="117"/>
    </location>
</feature>
<evidence type="ECO:0000313" key="6">
    <source>
        <dbReference type="EMBL" id="ADU52283.1"/>
    </source>
</evidence>
<dbReference type="AlphaFoldDB" id="E6SKC5"/>
<dbReference type="Proteomes" id="UP000008915">
    <property type="component" value="Chromosome"/>
</dbReference>
<keyword evidence="3" id="KW-0418">Kinase</keyword>
<dbReference type="GO" id="GO:0000155">
    <property type="term" value="F:phosphorelay sensor kinase activity"/>
    <property type="evidence" value="ECO:0007669"/>
    <property type="project" value="InterPro"/>
</dbReference>
<organism evidence="6 7">
    <name type="scientific">Thermaerobacter marianensis (strain ATCC 700841 / DSM 12885 / JCM 10246 / 7p75a)</name>
    <dbReference type="NCBI Taxonomy" id="644966"/>
    <lineage>
        <taxon>Bacteria</taxon>
        <taxon>Bacillati</taxon>
        <taxon>Bacillota</taxon>
        <taxon>Clostridia</taxon>
        <taxon>Eubacteriales</taxon>
        <taxon>Clostridiales Family XVII. Incertae Sedis</taxon>
        <taxon>Thermaerobacter</taxon>
    </lineage>
</organism>
<keyword evidence="7" id="KW-1185">Reference proteome</keyword>
<gene>
    <name evidence="6" type="ordered locus">Tmar_2203</name>
</gene>
<accession>E6SKC5</accession>
<dbReference type="STRING" id="644966.Tmar_2203"/>
<dbReference type="SUPFAM" id="SSF55890">
    <property type="entry name" value="Sporulation response regulatory protein Spo0B"/>
    <property type="match status" value="1"/>
</dbReference>